<dbReference type="GO" id="GO:0006259">
    <property type="term" value="P:DNA metabolic process"/>
    <property type="evidence" value="ECO:0007669"/>
    <property type="project" value="InterPro"/>
</dbReference>
<dbReference type="RefSeq" id="WP_072677968.1">
    <property type="nucleotide sequence ID" value="NZ_MPKY01000001.1"/>
</dbReference>
<evidence type="ECO:0000313" key="1">
    <source>
        <dbReference type="EMBL" id="OJT01203.1"/>
    </source>
</evidence>
<evidence type="ECO:0000313" key="2">
    <source>
        <dbReference type="Proteomes" id="UP000183986"/>
    </source>
</evidence>
<dbReference type="EMBL" id="MPKY01000001">
    <property type="protein sequence ID" value="OJT01203.1"/>
    <property type="molecule type" value="Genomic_DNA"/>
</dbReference>
<name>A0A1M2V0U5_MARNT</name>
<reference evidence="1" key="1">
    <citation type="submission" date="2016-11" db="EMBL/GenBank/DDBJ databases">
        <title>Draft Genome Sequence of Marinobacter hydrocarbonoclasticus strain STW2, a polyaromatic aromatic hydrocarbon degrading and denitrifying bacterium from rhizosphere of Seagrass Enhalus acodoides.</title>
        <authorList>
            <person name="Ling J."/>
            <person name="Dong J."/>
        </authorList>
    </citation>
    <scope>NUCLEOTIDE SEQUENCE [LARGE SCALE GENOMIC DNA]</scope>
    <source>
        <strain evidence="1">STW2</strain>
    </source>
</reference>
<gene>
    <name evidence="1" type="ORF">BEE62_14725</name>
</gene>
<comment type="caution">
    <text evidence="1">The sequence shown here is derived from an EMBL/GenBank/DDBJ whole genome shotgun (WGS) entry which is preliminary data.</text>
</comment>
<dbReference type="InterPro" id="IPR018330">
    <property type="entry name" value="RecT_fam"/>
</dbReference>
<protein>
    <recommendedName>
        <fullName evidence="3">Recombinase RecT</fullName>
    </recommendedName>
</protein>
<keyword evidence="2" id="KW-1185">Reference proteome</keyword>
<evidence type="ECO:0008006" key="3">
    <source>
        <dbReference type="Google" id="ProtNLM"/>
    </source>
</evidence>
<dbReference type="OrthoDB" id="8909920at2"/>
<dbReference type="GO" id="GO:0003677">
    <property type="term" value="F:DNA binding"/>
    <property type="evidence" value="ECO:0007669"/>
    <property type="project" value="InterPro"/>
</dbReference>
<sequence>MSAIAKTGAGFALQPQNLTEAMQLADMLSKSGMVPKQYINNPQSTLVAMMMGSELGLNPIQSLQNIAVINGKPSIYADALLALVQNHPKFGGHEESFDEKTMTAACTVWRKGDKNPHTVTFSQADAQQAGLWGKSGPWQQYPKRMLMWRARGYALRDKFADALGGLITAEEARDIPEQDMGVAQRYEQPKQEARPQLEHYPADKFEANFPKWQAIIEGGKKTPQQVIDTVESNAILTDEQRLQIIALAAQGEEA</sequence>
<organism evidence="1 2">
    <name type="scientific">Marinobacter nauticus</name>
    <name type="common">Marinobacter hydrocarbonoclasticus</name>
    <name type="synonym">Marinobacter aquaeolei</name>
    <dbReference type="NCBI Taxonomy" id="2743"/>
    <lineage>
        <taxon>Bacteria</taxon>
        <taxon>Pseudomonadati</taxon>
        <taxon>Pseudomonadota</taxon>
        <taxon>Gammaproteobacteria</taxon>
        <taxon>Pseudomonadales</taxon>
        <taxon>Marinobacteraceae</taxon>
        <taxon>Marinobacter</taxon>
    </lineage>
</organism>
<proteinExistence type="predicted"/>
<dbReference type="Proteomes" id="UP000183986">
    <property type="component" value="Unassembled WGS sequence"/>
</dbReference>
<accession>A0A1M2V0U5</accession>
<dbReference type="AlphaFoldDB" id="A0A1M2V0U5"/>
<dbReference type="Pfam" id="PF03837">
    <property type="entry name" value="RecT"/>
    <property type="match status" value="1"/>
</dbReference>